<sequence length="187" mass="21736">MSEEMLKIYEELLKQINKTYDNYTEQIKRLNNMWSDYKTAVSNVKRNWDVDNILLALRINELKASIDSIREELDMLKVKKELGLIDDDEYSKSSAELTDTLTKLTNMYDEAKSKIDEVDKGIKEHWFRSMDVTSLTTDQVDGMIKELEDSKARGEIPDDVYSRVKADLELVKRVVQALTLIKTESKS</sequence>
<dbReference type="RefSeq" id="WP_013336623.1">
    <property type="nucleotide sequence ID" value="NC_014537.1"/>
</dbReference>
<gene>
    <name evidence="2" type="ordered locus">Vdis_1513</name>
</gene>
<dbReference type="KEGG" id="vdi:Vdis_1513"/>
<dbReference type="STRING" id="572478.Vdis_1513"/>
<reference evidence="3" key="2">
    <citation type="journal article" date="2010" name="Stand. Genomic Sci.">
        <title>Complete genome sequence of Vulcanisaeta distributa type strain (IC-017T).</title>
        <authorList>
            <person name="Mavromatis K."/>
            <person name="Sikorski J."/>
            <person name="Pabst E."/>
            <person name="Teshima H."/>
            <person name="Lapidus A."/>
            <person name="Lucas S."/>
            <person name="Nolan M."/>
            <person name="Glavina Del Rio T."/>
            <person name="Cheng J."/>
            <person name="Bruce D."/>
            <person name="Goodwin L."/>
            <person name="Pitluck S."/>
            <person name="Liolios K."/>
            <person name="Ivanova N."/>
            <person name="Mikhailova N."/>
            <person name="Pati A."/>
            <person name="Chen A."/>
            <person name="Palaniappan K."/>
            <person name="Land M."/>
            <person name="Hauser L."/>
            <person name="Chang Y."/>
            <person name="Jeffries C."/>
            <person name="Rohde M."/>
            <person name="Spring S."/>
            <person name="Goker M."/>
            <person name="Wirth R."/>
            <person name="Woyke T."/>
            <person name="Bristow J."/>
            <person name="Eisen J."/>
            <person name="Markowitz V."/>
            <person name="Hugenholtz P."/>
            <person name="Klenk H."/>
            <person name="Kyrpides N."/>
        </authorList>
    </citation>
    <scope>NUCLEOTIDE SEQUENCE [LARGE SCALE GENOMIC DNA]</scope>
    <source>
        <strain evidence="3">DSM 14429 / JCM 11212 / NBRC 100878 / IC-017</strain>
    </source>
</reference>
<organism evidence="2 3">
    <name type="scientific">Vulcanisaeta distributa (strain DSM 14429 / JCM 11212 / NBRC 100878 / IC-017)</name>
    <dbReference type="NCBI Taxonomy" id="572478"/>
    <lineage>
        <taxon>Archaea</taxon>
        <taxon>Thermoproteota</taxon>
        <taxon>Thermoprotei</taxon>
        <taxon>Thermoproteales</taxon>
        <taxon>Thermoproteaceae</taxon>
        <taxon>Vulcanisaeta</taxon>
    </lineage>
</organism>
<dbReference type="Proteomes" id="UP000006681">
    <property type="component" value="Chromosome"/>
</dbReference>
<accession>E1QTA5</accession>
<reference evidence="2 3" key="1">
    <citation type="journal article" date="2010" name="Stand. Genomic Sci.">
        <title>Complete genome sequence of Vulcanisaeta distributa type strain (IC-017).</title>
        <authorList>
            <person name="Mavromatis K."/>
            <person name="Sikorski J."/>
            <person name="Pabst E."/>
            <person name="Teshima H."/>
            <person name="Lapidus A."/>
            <person name="Lucas S."/>
            <person name="Nolan M."/>
            <person name="Glavina Del Rio T."/>
            <person name="Cheng J.F."/>
            <person name="Bruce D."/>
            <person name="Goodwin L."/>
            <person name="Pitluck S."/>
            <person name="Liolios K."/>
            <person name="Ivanova N."/>
            <person name="Mikhailova N."/>
            <person name="Pati A."/>
            <person name="Chen A."/>
            <person name="Palaniappan K."/>
            <person name="Land M."/>
            <person name="Hauser L."/>
            <person name="Chang Y.J."/>
            <person name="Jeffries C.D."/>
            <person name="Rohde M."/>
            <person name="Spring S."/>
            <person name="Goker M."/>
            <person name="Wirth R."/>
            <person name="Woyke T."/>
            <person name="Bristow J."/>
            <person name="Eisen J.A."/>
            <person name="Markowitz V."/>
            <person name="Hugenholtz P."/>
            <person name="Klenk H.P."/>
            <person name="Kyrpides N.C."/>
        </authorList>
    </citation>
    <scope>NUCLEOTIDE SEQUENCE [LARGE SCALE GENOMIC DNA]</scope>
    <source>
        <strain evidence="3">DSM 14429 / JCM 11212 / NBRC 100878 / IC-017</strain>
    </source>
</reference>
<dbReference type="EMBL" id="CP002100">
    <property type="protein sequence ID" value="ADN50898.1"/>
    <property type="molecule type" value="Genomic_DNA"/>
</dbReference>
<feature type="coiled-coil region" evidence="1">
    <location>
        <begin position="59"/>
        <end position="114"/>
    </location>
</feature>
<dbReference type="OrthoDB" id="24791at2157"/>
<keyword evidence="3" id="KW-1185">Reference proteome</keyword>
<dbReference type="HOGENOM" id="CLU_1472024_0_0_2"/>
<name>E1QTA5_VULDI</name>
<evidence type="ECO:0000256" key="1">
    <source>
        <dbReference type="SAM" id="Coils"/>
    </source>
</evidence>
<protein>
    <submittedName>
        <fullName evidence="2">Uncharacterized protein</fullName>
    </submittedName>
</protein>
<dbReference type="AlphaFoldDB" id="E1QTA5"/>
<keyword evidence="1" id="KW-0175">Coiled coil</keyword>
<feature type="coiled-coil region" evidence="1">
    <location>
        <begin position="6"/>
        <end position="33"/>
    </location>
</feature>
<proteinExistence type="predicted"/>
<evidence type="ECO:0000313" key="2">
    <source>
        <dbReference type="EMBL" id="ADN50898.1"/>
    </source>
</evidence>
<dbReference type="eggNOG" id="arCOG03734">
    <property type="taxonomic scope" value="Archaea"/>
</dbReference>
<evidence type="ECO:0000313" key="3">
    <source>
        <dbReference type="Proteomes" id="UP000006681"/>
    </source>
</evidence>
<dbReference type="GeneID" id="9752450"/>